<evidence type="ECO:0000256" key="11">
    <source>
        <dbReference type="ARBA" id="ARBA00013043"/>
    </source>
</evidence>
<dbReference type="Proteomes" id="UP000237631">
    <property type="component" value="Unassembled WGS sequence"/>
</dbReference>
<comment type="catalytic activity">
    <reaction evidence="3">
        <text>7,8-dihydroneopterin = 6-hydroxymethyl-7,8-dihydropterin + glycolaldehyde</text>
        <dbReference type="Rhea" id="RHEA:10540"/>
        <dbReference type="ChEBI" id="CHEBI:17001"/>
        <dbReference type="ChEBI" id="CHEBI:17071"/>
        <dbReference type="ChEBI" id="CHEBI:44841"/>
        <dbReference type="EC" id="4.1.2.25"/>
    </reaction>
</comment>
<comment type="similarity">
    <text evidence="8">In the N-terminal section; belongs to the DHNA family.</text>
</comment>
<evidence type="ECO:0000256" key="21">
    <source>
        <dbReference type="ARBA" id="ARBA00058009"/>
    </source>
</evidence>
<evidence type="ECO:0000256" key="12">
    <source>
        <dbReference type="ARBA" id="ARBA00013253"/>
    </source>
</evidence>
<feature type="compositionally biased region" description="Basic and acidic residues" evidence="25">
    <location>
        <begin position="369"/>
        <end position="383"/>
    </location>
</feature>
<comment type="caution">
    <text evidence="27">The sequence shown here is derived from an EMBL/GenBank/DDBJ whole genome shotgun (WGS) entry which is preliminary data.</text>
</comment>
<comment type="cofactor">
    <cofactor evidence="4">
        <name>Mg(2+)</name>
        <dbReference type="ChEBI" id="CHEBI:18420"/>
    </cofactor>
</comment>
<dbReference type="AlphaFoldDB" id="A0A2S6C4A9"/>
<dbReference type="UniPathway" id="UPA00077">
    <property type="reaction ID" value="UER00155"/>
</dbReference>
<comment type="pathway">
    <text evidence="5">Cofactor biosynthesis; tetrahydrofolate biosynthesis; 7,8-dihydrofolate from 2-amino-4-hydroxy-6-hydroxymethyl-7,8-dihydropteridine diphosphate and 4-aminobenzoate: step 1/2.</text>
</comment>
<dbReference type="GO" id="GO:0004150">
    <property type="term" value="F:dihydroneopterin aldolase activity"/>
    <property type="evidence" value="ECO:0007669"/>
    <property type="project" value="UniProtKB-EC"/>
</dbReference>
<evidence type="ECO:0000256" key="14">
    <source>
        <dbReference type="ARBA" id="ARBA00022723"/>
    </source>
</evidence>
<keyword evidence="19" id="KW-0289">Folate biosynthesis</keyword>
<evidence type="ECO:0000256" key="18">
    <source>
        <dbReference type="ARBA" id="ARBA00022842"/>
    </source>
</evidence>
<dbReference type="SUPFAM" id="SSF55083">
    <property type="entry name" value="6-hydroxymethyl-7,8-dihydropterin pyrophosphokinase, HPPK"/>
    <property type="match status" value="1"/>
</dbReference>
<dbReference type="InterPro" id="IPR011005">
    <property type="entry name" value="Dihydropteroate_synth-like_sf"/>
</dbReference>
<evidence type="ECO:0000256" key="24">
    <source>
        <dbReference type="ARBA" id="ARBA00068111"/>
    </source>
</evidence>
<dbReference type="PANTHER" id="PTHR20941">
    <property type="entry name" value="FOLATE SYNTHESIS PROTEINS"/>
    <property type="match status" value="1"/>
</dbReference>
<comment type="function">
    <text evidence="21">Catalyzes three sequential steps of tetrahydrofolate biosynthesis.</text>
</comment>
<evidence type="ECO:0000256" key="23">
    <source>
        <dbReference type="ARBA" id="ARBA00067568"/>
    </source>
</evidence>
<dbReference type="InterPro" id="IPR035907">
    <property type="entry name" value="Hppk_sf"/>
</dbReference>
<feature type="compositionally biased region" description="Acidic residues" evidence="25">
    <location>
        <begin position="1128"/>
        <end position="1153"/>
    </location>
</feature>
<dbReference type="EMBL" id="PNEN01000561">
    <property type="protein sequence ID" value="PPJ54574.1"/>
    <property type="molecule type" value="Genomic_DNA"/>
</dbReference>
<dbReference type="STRING" id="357750.A0A2S6C4A9"/>
<evidence type="ECO:0000256" key="20">
    <source>
        <dbReference type="ARBA" id="ARBA00023268"/>
    </source>
</evidence>
<dbReference type="GO" id="GO:0005524">
    <property type="term" value="F:ATP binding"/>
    <property type="evidence" value="ECO:0007669"/>
    <property type="project" value="UniProtKB-KW"/>
</dbReference>
<evidence type="ECO:0000256" key="1">
    <source>
        <dbReference type="ARBA" id="ARBA00000012"/>
    </source>
</evidence>
<dbReference type="SUPFAM" id="SSF51717">
    <property type="entry name" value="Dihydropteroate synthetase-like"/>
    <property type="match status" value="1"/>
</dbReference>
<dbReference type="InterPro" id="IPR000489">
    <property type="entry name" value="Pterin-binding_dom"/>
</dbReference>
<keyword evidence="15" id="KW-0547">Nucleotide-binding</keyword>
<dbReference type="GO" id="GO:0046656">
    <property type="term" value="P:folic acid biosynthetic process"/>
    <property type="evidence" value="ECO:0007669"/>
    <property type="project" value="UniProtKB-KW"/>
</dbReference>
<dbReference type="EC" id="2.5.1.15" evidence="10"/>
<name>A0A2S6C4A9_9PEZI</name>
<feature type="region of interest" description="Disordered" evidence="25">
    <location>
        <begin position="59"/>
        <end position="107"/>
    </location>
</feature>
<evidence type="ECO:0000256" key="13">
    <source>
        <dbReference type="ARBA" id="ARBA00022679"/>
    </source>
</evidence>
<dbReference type="Pfam" id="PF00809">
    <property type="entry name" value="Pterin_bind"/>
    <property type="match status" value="1"/>
</dbReference>
<evidence type="ECO:0000313" key="27">
    <source>
        <dbReference type="EMBL" id="PPJ54574.1"/>
    </source>
</evidence>
<comment type="similarity">
    <text evidence="9">In the C-terminal section; belongs to the DHPS family.</text>
</comment>
<evidence type="ECO:0000256" key="17">
    <source>
        <dbReference type="ARBA" id="ARBA00022840"/>
    </source>
</evidence>
<dbReference type="PROSITE" id="PS50972">
    <property type="entry name" value="PTERIN_BINDING"/>
    <property type="match status" value="1"/>
</dbReference>
<dbReference type="GO" id="GO:0004156">
    <property type="term" value="F:dihydropteroate synthase activity"/>
    <property type="evidence" value="ECO:0007669"/>
    <property type="project" value="UniProtKB-EC"/>
</dbReference>
<dbReference type="NCBIfam" id="TIGR01498">
    <property type="entry name" value="folK"/>
    <property type="match status" value="1"/>
</dbReference>
<dbReference type="Gene3D" id="3.30.70.560">
    <property type="entry name" value="7,8-Dihydro-6-hydroxymethylpterin-pyrophosphokinase HPPK"/>
    <property type="match status" value="1"/>
</dbReference>
<feature type="region of interest" description="Disordered" evidence="25">
    <location>
        <begin position="369"/>
        <end position="419"/>
    </location>
</feature>
<evidence type="ECO:0000256" key="7">
    <source>
        <dbReference type="ARBA" id="ARBA00005051"/>
    </source>
</evidence>
<evidence type="ECO:0000256" key="4">
    <source>
        <dbReference type="ARBA" id="ARBA00001946"/>
    </source>
</evidence>
<feature type="domain" description="Pterin-binding" evidence="26">
    <location>
        <begin position="844"/>
        <end position="1110"/>
    </location>
</feature>
<dbReference type="PROSITE" id="PS00793">
    <property type="entry name" value="DHPS_2"/>
    <property type="match status" value="1"/>
</dbReference>
<dbReference type="EC" id="2.7.6.3" evidence="12"/>
<evidence type="ECO:0000256" key="2">
    <source>
        <dbReference type="ARBA" id="ARBA00000198"/>
    </source>
</evidence>
<evidence type="ECO:0000256" key="5">
    <source>
        <dbReference type="ARBA" id="ARBA00004763"/>
    </source>
</evidence>
<organism evidence="27 28">
    <name type="scientific">Cercospora berteroae</name>
    <dbReference type="NCBI Taxonomy" id="357750"/>
    <lineage>
        <taxon>Eukaryota</taxon>
        <taxon>Fungi</taxon>
        <taxon>Dikarya</taxon>
        <taxon>Ascomycota</taxon>
        <taxon>Pezizomycotina</taxon>
        <taxon>Dothideomycetes</taxon>
        <taxon>Dothideomycetidae</taxon>
        <taxon>Mycosphaerellales</taxon>
        <taxon>Mycosphaerellaceae</taxon>
        <taxon>Cercospora</taxon>
    </lineage>
</organism>
<dbReference type="InterPro" id="IPR045031">
    <property type="entry name" value="DHP_synth-like"/>
</dbReference>
<evidence type="ECO:0000256" key="8">
    <source>
        <dbReference type="ARBA" id="ARBA00009640"/>
    </source>
</evidence>
<dbReference type="OrthoDB" id="615426at2759"/>
<sequence length="1164" mass="129289">MWSRSLLKTLPKLCRAWGSVTPRYFAHCARSLNEIGSLRLAEDHPHHLSSLDDAHSRTFGLSNDNSHPLKDSNALRGVSSTGPDSSEASSGDGQTPDSPQSRDLRPDVQYDETGFQATGDDDSAYTTFRPCGVSRAVTGVERYKLSIHLPDGGQLRGPTSHAHRVQVARMLDYQIQQSHTSGLGALAMAVRAVGDTLPSDQRLALFVREVVLFPANPAVHFTMHFRRSDPLLQGTSLDGSLWVRVFANYNDMGMAALGGQSIPIKVDLTYLEETTEMVIQRIRDAMSFDGRENFAQTIAQSLLRILRFRTPHLDIERIKLVAYSSDRKKPSLHVHARWKDTESGVPAECDRLSHPVELDVKEYPTDQMADKRENDQTQEEHSKFINKITEPRSSNPEPKQEEIAPDARPLQLASAPPDGSKEVQFVSAKIQTESLRRFGMSHYRVSLRWPSVPDLPRDRLTKDLVVRATELAIKEAPGKDLLALSHAVQTLLGSIPYCSSAVLQVSDVAHASQRGAKGQPRHSTFALRTTPWQKWQRLWDFSMLAVPFSTTRIADTASYQTGEMDVKFSFSGHPPASSTGRECLEEQRDSMTVAVMEHLKPVLEEGAQISWRELADECAAALSGAQLPLKRLSSVDYVSIELSRSAKHGSGRRMPLGAGNSSPYKRSAMIALGSNVGDRIENIEAACRHLDADPDIKIDATSALYETKAMYVEEQAAFLNGMCKIHTHLPPLELLDRLQSIENELGRVKLIDKGPRNIDLDIATYGHDRLNSERLSIPHKLMLEREFVLRPFCDILAFYSHPETKRPIHQHLKELTNGESKMYALTPLAPECEPLRAREPTRRTLVMSILNVTPDSFSDGGSHEPTDLDSLRRTVNAHISAGATIIDIGGQSSRPNAPDVSPEEEISRTLPAIEVIKSMPEARHIAISVDTYRAAVAEAAIHAGAHIINDISAGLLDDKMLSTIARLGCTYVMMHMRGTPSTMQDAENTLYREGLIPMIASDLYKRLKAAEQAGIRRWRIILDPGLGFAKTAEQNAELLGRFWELRNDPRLRNFPWLVGSSRKGFIGKFTGAEDPKDRLEGTAATVTAAIAGGAEIVRVHDVEEMSRVVKMADAMYRRAPSEPKDGREAEDDGQEELENEARDEETEDDEETETETKAEDEVQK</sequence>
<evidence type="ECO:0000256" key="25">
    <source>
        <dbReference type="SAM" id="MobiDB-lite"/>
    </source>
</evidence>
<evidence type="ECO:0000313" key="28">
    <source>
        <dbReference type="Proteomes" id="UP000237631"/>
    </source>
</evidence>
<evidence type="ECO:0000259" key="26">
    <source>
        <dbReference type="PROSITE" id="PS50972"/>
    </source>
</evidence>
<keyword evidence="17" id="KW-0067">ATP-binding</keyword>
<keyword evidence="13" id="KW-0808">Transferase</keyword>
<dbReference type="Gene3D" id="3.20.20.20">
    <property type="entry name" value="Dihydropteroate synthase-like"/>
    <property type="match status" value="1"/>
</dbReference>
<dbReference type="NCBIfam" id="TIGR01496">
    <property type="entry name" value="DHPS"/>
    <property type="match status" value="1"/>
</dbReference>
<evidence type="ECO:0000256" key="3">
    <source>
        <dbReference type="ARBA" id="ARBA00001353"/>
    </source>
</evidence>
<comment type="similarity">
    <text evidence="22">In the central section; belongs to the HPPK family.</text>
</comment>
<gene>
    <name evidence="27" type="ORF">CBER1_06622</name>
</gene>
<evidence type="ECO:0000256" key="6">
    <source>
        <dbReference type="ARBA" id="ARBA00005013"/>
    </source>
</evidence>
<comment type="pathway">
    <text evidence="6">Cofactor biosynthesis; tetrahydrofolate biosynthesis; 2-amino-4-hydroxy-6-hydroxymethyl-7,8-dihydropteridine diphosphate from 7,8-dihydroneopterin triphosphate: step 3/4.</text>
</comment>
<feature type="compositionally biased region" description="Basic and acidic residues" evidence="25">
    <location>
        <begin position="1117"/>
        <end position="1127"/>
    </location>
</feature>
<dbReference type="InterPro" id="IPR006390">
    <property type="entry name" value="DHP_synth_dom"/>
</dbReference>
<evidence type="ECO:0000256" key="22">
    <source>
        <dbReference type="ARBA" id="ARBA00061548"/>
    </source>
</evidence>
<dbReference type="CDD" id="cd00739">
    <property type="entry name" value="DHPS"/>
    <property type="match status" value="1"/>
</dbReference>
<keyword evidence="18" id="KW-0460">Magnesium</keyword>
<protein>
    <recommendedName>
        <fullName evidence="23">Folic acid synthesis protein FOL1</fullName>
        <ecNumber evidence="10">2.5.1.15</ecNumber>
        <ecNumber evidence="12">2.7.6.3</ecNumber>
        <ecNumber evidence="11">4.1.2.25</ecNumber>
    </recommendedName>
    <alternativeName>
        <fullName evidence="24">Folic acid synthesis protein fol1</fullName>
    </alternativeName>
</protein>
<dbReference type="FunFam" id="3.20.20.20:FF:000006">
    <property type="entry name" value="Dihydropteroate synthase"/>
    <property type="match status" value="1"/>
</dbReference>
<evidence type="ECO:0000256" key="15">
    <source>
        <dbReference type="ARBA" id="ARBA00022741"/>
    </source>
</evidence>
<comment type="catalytic activity">
    <reaction evidence="1">
        <text>(7,8-dihydropterin-6-yl)methyl diphosphate + 4-aminobenzoate = 7,8-dihydropteroate + diphosphate</text>
        <dbReference type="Rhea" id="RHEA:19949"/>
        <dbReference type="ChEBI" id="CHEBI:17836"/>
        <dbReference type="ChEBI" id="CHEBI:17839"/>
        <dbReference type="ChEBI" id="CHEBI:33019"/>
        <dbReference type="ChEBI" id="CHEBI:72950"/>
        <dbReference type="EC" id="2.5.1.15"/>
    </reaction>
</comment>
<accession>A0A2S6C4A9</accession>
<dbReference type="GO" id="GO:0003848">
    <property type="term" value="F:2-amino-4-hydroxy-6-hydroxymethyldihydropteridine diphosphokinase activity"/>
    <property type="evidence" value="ECO:0007669"/>
    <property type="project" value="UniProtKB-EC"/>
</dbReference>
<dbReference type="CDD" id="cd00483">
    <property type="entry name" value="HPPK"/>
    <property type="match status" value="1"/>
</dbReference>
<evidence type="ECO:0000256" key="9">
    <source>
        <dbReference type="ARBA" id="ARBA00009951"/>
    </source>
</evidence>
<dbReference type="PANTHER" id="PTHR20941:SF1">
    <property type="entry name" value="FOLIC ACID SYNTHESIS PROTEIN FOL1"/>
    <property type="match status" value="1"/>
</dbReference>
<keyword evidence="20" id="KW-0511">Multifunctional enzyme</keyword>
<comment type="pathway">
    <text evidence="7">Cofactor biosynthesis; tetrahydrofolate biosynthesis; 2-amino-4-hydroxy-6-hydroxymethyl-7,8-dihydropteridine diphosphate from 7,8-dihydroneopterin triphosphate: step 4/4.</text>
</comment>
<evidence type="ECO:0000256" key="16">
    <source>
        <dbReference type="ARBA" id="ARBA00022777"/>
    </source>
</evidence>
<evidence type="ECO:0000256" key="19">
    <source>
        <dbReference type="ARBA" id="ARBA00022909"/>
    </source>
</evidence>
<dbReference type="GO" id="GO:0046654">
    <property type="term" value="P:tetrahydrofolate biosynthetic process"/>
    <property type="evidence" value="ECO:0007669"/>
    <property type="project" value="UniProtKB-UniPathway"/>
</dbReference>
<dbReference type="GO" id="GO:0046872">
    <property type="term" value="F:metal ion binding"/>
    <property type="evidence" value="ECO:0007669"/>
    <property type="project" value="UniProtKB-KW"/>
</dbReference>
<dbReference type="Pfam" id="PF01288">
    <property type="entry name" value="HPPK"/>
    <property type="match status" value="1"/>
</dbReference>
<feature type="compositionally biased region" description="Basic and acidic residues" evidence="25">
    <location>
        <begin position="1154"/>
        <end position="1164"/>
    </location>
</feature>
<reference evidence="28" key="1">
    <citation type="journal article" date="2017" name="bioRxiv">
        <title>Conservation of a gene cluster reveals novel cercosporin biosynthetic mechanisms and extends production to the genus Colletotrichum.</title>
        <authorList>
            <person name="de Jonge R."/>
            <person name="Ebert M.K."/>
            <person name="Huitt-Roehl C.R."/>
            <person name="Pal P."/>
            <person name="Suttle J.C."/>
            <person name="Spanner R.E."/>
            <person name="Neubauer J.D."/>
            <person name="Jurick W.M.II."/>
            <person name="Stott K.A."/>
            <person name="Secor G.A."/>
            <person name="Thomma B.P.H.J."/>
            <person name="Van de Peer Y."/>
            <person name="Townsend C.A."/>
            <person name="Bolton M.D."/>
        </authorList>
    </citation>
    <scope>NUCLEOTIDE SEQUENCE [LARGE SCALE GENOMIC DNA]</scope>
    <source>
        <strain evidence="28">CBS538.71</strain>
    </source>
</reference>
<keyword evidence="28" id="KW-1185">Reference proteome</keyword>
<feature type="region of interest" description="Disordered" evidence="25">
    <location>
        <begin position="1117"/>
        <end position="1164"/>
    </location>
</feature>
<evidence type="ECO:0000256" key="10">
    <source>
        <dbReference type="ARBA" id="ARBA00012458"/>
    </source>
</evidence>
<dbReference type="EC" id="4.1.2.25" evidence="11"/>
<dbReference type="InterPro" id="IPR000550">
    <property type="entry name" value="Hppk"/>
</dbReference>
<proteinExistence type="inferred from homology"/>
<dbReference type="GO" id="GO:0016301">
    <property type="term" value="F:kinase activity"/>
    <property type="evidence" value="ECO:0007669"/>
    <property type="project" value="UniProtKB-KW"/>
</dbReference>
<feature type="compositionally biased region" description="Polar residues" evidence="25">
    <location>
        <begin position="78"/>
        <end position="99"/>
    </location>
</feature>
<dbReference type="GO" id="GO:0005740">
    <property type="term" value="C:mitochondrial envelope"/>
    <property type="evidence" value="ECO:0007669"/>
    <property type="project" value="TreeGrafter"/>
</dbReference>
<keyword evidence="16" id="KW-0418">Kinase</keyword>
<keyword evidence="14" id="KW-0479">Metal-binding</keyword>
<comment type="catalytic activity">
    <reaction evidence="2">
        <text>6-hydroxymethyl-7,8-dihydropterin + ATP = (7,8-dihydropterin-6-yl)methyl diphosphate + AMP + H(+)</text>
        <dbReference type="Rhea" id="RHEA:11412"/>
        <dbReference type="ChEBI" id="CHEBI:15378"/>
        <dbReference type="ChEBI" id="CHEBI:30616"/>
        <dbReference type="ChEBI" id="CHEBI:44841"/>
        <dbReference type="ChEBI" id="CHEBI:72950"/>
        <dbReference type="ChEBI" id="CHEBI:456215"/>
        <dbReference type="EC" id="2.7.6.3"/>
    </reaction>
</comment>